<proteinExistence type="predicted"/>
<evidence type="ECO:0000313" key="2">
    <source>
        <dbReference type="Proteomes" id="UP000462362"/>
    </source>
</evidence>
<reference evidence="1 2" key="1">
    <citation type="journal article" date="2019" name="Nat. Med.">
        <title>A library of human gut bacterial isolates paired with longitudinal multiomics data enables mechanistic microbiome research.</title>
        <authorList>
            <person name="Poyet M."/>
            <person name="Groussin M."/>
            <person name="Gibbons S.M."/>
            <person name="Avila-Pacheco J."/>
            <person name="Jiang X."/>
            <person name="Kearney S.M."/>
            <person name="Perrotta A.R."/>
            <person name="Berdy B."/>
            <person name="Zhao S."/>
            <person name="Lieberman T.D."/>
            <person name="Swanson P.K."/>
            <person name="Smith M."/>
            <person name="Roesemann S."/>
            <person name="Alexander J.E."/>
            <person name="Rich S.A."/>
            <person name="Livny J."/>
            <person name="Vlamakis H."/>
            <person name="Clish C."/>
            <person name="Bullock K."/>
            <person name="Deik A."/>
            <person name="Scott J."/>
            <person name="Pierce K.A."/>
            <person name="Xavier R.J."/>
            <person name="Alm E.J."/>
        </authorList>
    </citation>
    <scope>NUCLEOTIDE SEQUENCE [LARGE SCALE GENOMIC DNA]</scope>
    <source>
        <strain evidence="1 2">BIOML-A2</strain>
    </source>
</reference>
<evidence type="ECO:0000313" key="1">
    <source>
        <dbReference type="EMBL" id="MTU42702.1"/>
    </source>
</evidence>
<dbReference type="InterPro" id="IPR012318">
    <property type="entry name" value="HTH_CRP"/>
</dbReference>
<dbReference type="GO" id="GO:0003677">
    <property type="term" value="F:DNA binding"/>
    <property type="evidence" value="ECO:0007669"/>
    <property type="project" value="InterPro"/>
</dbReference>
<protein>
    <submittedName>
        <fullName evidence="1">Crp/Fnr family transcriptional regulator</fullName>
    </submittedName>
</protein>
<dbReference type="SMART" id="SM00419">
    <property type="entry name" value="HTH_CRP"/>
    <property type="match status" value="1"/>
</dbReference>
<dbReference type="RefSeq" id="WP_118631470.1">
    <property type="nucleotide sequence ID" value="NZ_CAMSPD010000004.1"/>
</dbReference>
<accession>A0A6I3S360</accession>
<gene>
    <name evidence="1" type="ORF">GMD42_03500</name>
</gene>
<dbReference type="AlphaFoldDB" id="A0A6I3S360"/>
<dbReference type="InterPro" id="IPR036390">
    <property type="entry name" value="WH_DNA-bd_sf"/>
</dbReference>
<dbReference type="GO" id="GO:0006355">
    <property type="term" value="P:regulation of DNA-templated transcription"/>
    <property type="evidence" value="ECO:0007669"/>
    <property type="project" value="InterPro"/>
</dbReference>
<dbReference type="Proteomes" id="UP000462362">
    <property type="component" value="Unassembled WGS sequence"/>
</dbReference>
<dbReference type="InterPro" id="IPR036388">
    <property type="entry name" value="WH-like_DNA-bd_sf"/>
</dbReference>
<dbReference type="SUPFAM" id="SSF46785">
    <property type="entry name" value="Winged helix' DNA-binding domain"/>
    <property type="match status" value="1"/>
</dbReference>
<sequence>MLRTRRTPKDRAAFPTELPSGLRIPAGVSPETYASHRDVLSVLLLRFMTSRLRAMYQAYDGDLTLCLVLGEIASRNTERFYDERRGYQPSSFNGQRQYLPCNALSISDVTGIPRETVRRKLAKLVDLGWIEKTPDDMYVITDRIGTVFAAFDDSQTYDLMRTSEQIKNVLQS</sequence>
<organism evidence="1 2">
    <name type="scientific">Parasutterella excrementihominis</name>
    <dbReference type="NCBI Taxonomy" id="487175"/>
    <lineage>
        <taxon>Bacteria</taxon>
        <taxon>Pseudomonadati</taxon>
        <taxon>Pseudomonadota</taxon>
        <taxon>Betaproteobacteria</taxon>
        <taxon>Burkholderiales</taxon>
        <taxon>Sutterellaceae</taxon>
        <taxon>Parasutterella</taxon>
    </lineage>
</organism>
<dbReference type="EMBL" id="WNCL01000007">
    <property type="protein sequence ID" value="MTU42702.1"/>
    <property type="molecule type" value="Genomic_DNA"/>
</dbReference>
<comment type="caution">
    <text evidence="1">The sequence shown here is derived from an EMBL/GenBank/DDBJ whole genome shotgun (WGS) entry which is preliminary data.</text>
</comment>
<dbReference type="Gene3D" id="1.10.10.10">
    <property type="entry name" value="Winged helix-like DNA-binding domain superfamily/Winged helix DNA-binding domain"/>
    <property type="match status" value="1"/>
</dbReference>
<name>A0A6I3S360_9BURK</name>